<dbReference type="SUPFAM" id="SSF52833">
    <property type="entry name" value="Thioredoxin-like"/>
    <property type="match status" value="1"/>
</dbReference>
<reference evidence="2 3" key="1">
    <citation type="submission" date="2019-02" db="EMBL/GenBank/DDBJ databases">
        <title>Deep-cultivation of Planctomycetes and their phenomic and genomic characterization uncovers novel biology.</title>
        <authorList>
            <person name="Wiegand S."/>
            <person name="Jogler M."/>
            <person name="Boedeker C."/>
            <person name="Pinto D."/>
            <person name="Vollmers J."/>
            <person name="Rivas-Marin E."/>
            <person name="Kohn T."/>
            <person name="Peeters S.H."/>
            <person name="Heuer A."/>
            <person name="Rast P."/>
            <person name="Oberbeckmann S."/>
            <person name="Bunk B."/>
            <person name="Jeske O."/>
            <person name="Meyerdierks A."/>
            <person name="Storesund J.E."/>
            <person name="Kallscheuer N."/>
            <person name="Luecker S."/>
            <person name="Lage O.M."/>
            <person name="Pohl T."/>
            <person name="Merkel B.J."/>
            <person name="Hornburger P."/>
            <person name="Mueller R.-W."/>
            <person name="Bruemmer F."/>
            <person name="Labrenz M."/>
            <person name="Spormann A.M."/>
            <person name="Op Den Camp H."/>
            <person name="Overmann J."/>
            <person name="Amann R."/>
            <person name="Jetten M.S.M."/>
            <person name="Mascher T."/>
            <person name="Medema M.H."/>
            <person name="Devos D.P."/>
            <person name="Kaster A.-K."/>
            <person name="Ovreas L."/>
            <person name="Rohde M."/>
            <person name="Galperin M.Y."/>
            <person name="Jogler C."/>
        </authorList>
    </citation>
    <scope>NUCLEOTIDE SEQUENCE [LARGE SCALE GENOMIC DNA]</scope>
    <source>
        <strain evidence="2 3">V7</strain>
    </source>
</reference>
<dbReference type="GO" id="GO:0045454">
    <property type="term" value="P:cell redox homeostasis"/>
    <property type="evidence" value="ECO:0007669"/>
    <property type="project" value="TreeGrafter"/>
</dbReference>
<name>A0A5C6FJT7_9PLAN</name>
<dbReference type="PANTHER" id="PTHR45663">
    <property type="entry name" value="GEO12009P1"/>
    <property type="match status" value="1"/>
</dbReference>
<protein>
    <submittedName>
        <fullName evidence="2">Thioredoxin-1</fullName>
    </submittedName>
</protein>
<sequence>MPFHQTHHIAAALIALVLLTVGCDRDSSPTNVVPSPTSAGPIQLTDDSFQAEVLESELPVLVDMWAPWCQPCIAMKPTIQRLASELSGDVKVAELNIEENPFIQQKYDIDKYPMLLIFVDGIEVQRLVGSETHEQLLDALSNHVAVEKQR</sequence>
<dbReference type="CDD" id="cd02947">
    <property type="entry name" value="TRX_family"/>
    <property type="match status" value="1"/>
</dbReference>
<dbReference type="GO" id="GO:0015035">
    <property type="term" value="F:protein-disulfide reductase activity"/>
    <property type="evidence" value="ECO:0007669"/>
    <property type="project" value="TreeGrafter"/>
</dbReference>
<dbReference type="Gene3D" id="3.40.30.10">
    <property type="entry name" value="Glutaredoxin"/>
    <property type="match status" value="1"/>
</dbReference>
<dbReference type="PANTHER" id="PTHR45663:SF11">
    <property type="entry name" value="GEO12009P1"/>
    <property type="match status" value="1"/>
</dbReference>
<dbReference type="GO" id="GO:0005829">
    <property type="term" value="C:cytosol"/>
    <property type="evidence" value="ECO:0007669"/>
    <property type="project" value="TreeGrafter"/>
</dbReference>
<comment type="caution">
    <text evidence="2">The sequence shown here is derived from an EMBL/GenBank/DDBJ whole genome shotgun (WGS) entry which is preliminary data.</text>
</comment>
<dbReference type="Pfam" id="PF00085">
    <property type="entry name" value="Thioredoxin"/>
    <property type="match status" value="1"/>
</dbReference>
<dbReference type="AlphaFoldDB" id="A0A5C6FJT7"/>
<proteinExistence type="predicted"/>
<feature type="domain" description="Thioredoxin" evidence="1">
    <location>
        <begin position="24"/>
        <end position="145"/>
    </location>
</feature>
<dbReference type="OrthoDB" id="282743at2"/>
<evidence type="ECO:0000313" key="2">
    <source>
        <dbReference type="EMBL" id="TWU62237.1"/>
    </source>
</evidence>
<gene>
    <name evidence="2" type="primary">trxA_2</name>
    <name evidence="2" type="ORF">V7x_39660</name>
</gene>
<accession>A0A5C6FJT7</accession>
<dbReference type="InterPro" id="IPR036249">
    <property type="entry name" value="Thioredoxin-like_sf"/>
</dbReference>
<organism evidence="2 3">
    <name type="scientific">Crateriforma conspicua</name>
    <dbReference type="NCBI Taxonomy" id="2527996"/>
    <lineage>
        <taxon>Bacteria</taxon>
        <taxon>Pseudomonadati</taxon>
        <taxon>Planctomycetota</taxon>
        <taxon>Planctomycetia</taxon>
        <taxon>Planctomycetales</taxon>
        <taxon>Planctomycetaceae</taxon>
        <taxon>Crateriforma</taxon>
    </lineage>
</organism>
<evidence type="ECO:0000313" key="3">
    <source>
        <dbReference type="Proteomes" id="UP000316476"/>
    </source>
</evidence>
<evidence type="ECO:0000259" key="1">
    <source>
        <dbReference type="PROSITE" id="PS51352"/>
    </source>
</evidence>
<dbReference type="InterPro" id="IPR013766">
    <property type="entry name" value="Thioredoxin_domain"/>
</dbReference>
<dbReference type="EMBL" id="SJPZ01000002">
    <property type="protein sequence ID" value="TWU62237.1"/>
    <property type="molecule type" value="Genomic_DNA"/>
</dbReference>
<dbReference type="Proteomes" id="UP000316476">
    <property type="component" value="Unassembled WGS sequence"/>
</dbReference>
<dbReference type="PROSITE" id="PS51352">
    <property type="entry name" value="THIOREDOXIN_2"/>
    <property type="match status" value="1"/>
</dbReference>